<keyword evidence="3" id="KW-1185">Reference proteome</keyword>
<sequence>MSSGHSLSIPFYDGVQGSGVFASLCTVLIQKTPSTCSFEPAASYVRTHAAMMYVDPPTQFVNVADACNWGRIVVDTGWTRYDFAPLRTGSHRLAANIVVYLLNIERCMERTASSGGDGYAPQSCGVPTASSDIAGQTHQVVGCSSGDALTLTSSRSICRISFSGVNAPTCLSIVVTARDSSTCIVDMATASVGSYWIMVDGHNSSQQMTVTAASLTRRGTVVAVTGTCAKATTTLVTGCSDGSSITIDWTLPSPLALTVGFGASMTMCSEFVVNGTLVICRLVNITTTPHGTHPVYIDGVPTGIAMKVESNVAALMHDVCSGTQTETHAAVPPQHSQPTATSAASIVVGGVVWLGVVLGGAGGAAHSIQSAVLLLRMQTLCSEEFASSSVTPDNLCCDLATSPTQLTISSSHGGVYLGSILGNTLIVVCSTALRFTFGQIIQMQLKTNDKNAEGSSSILIRALRVFGALAPPSGPVTLSWTSYMFLLCPTVALCVALVADEATPSYAQWLGVMIVLMWLVPWAGDSAGCAGGAAQYSSDFVVRLCGDQKKAEAHRTFATRTFVIALATAPSCCSPIIRQCAIGCSLLQKR</sequence>
<proteinExistence type="predicted"/>
<feature type="transmembrane region" description="Helical" evidence="1">
    <location>
        <begin position="506"/>
        <end position="524"/>
    </location>
</feature>
<feature type="transmembrane region" description="Helical" evidence="1">
    <location>
        <begin position="480"/>
        <end position="499"/>
    </location>
</feature>
<accession>A0A0S4KDZ7</accession>
<keyword evidence="1 2" id="KW-0812">Transmembrane</keyword>
<gene>
    <name evidence="2" type="ORF">BSAL_54095</name>
</gene>
<evidence type="ECO:0000256" key="1">
    <source>
        <dbReference type="SAM" id="Phobius"/>
    </source>
</evidence>
<dbReference type="AlphaFoldDB" id="A0A0S4KDZ7"/>
<name>A0A0S4KDZ7_BODSA</name>
<keyword evidence="1" id="KW-1133">Transmembrane helix</keyword>
<evidence type="ECO:0000313" key="3">
    <source>
        <dbReference type="Proteomes" id="UP000051952"/>
    </source>
</evidence>
<reference evidence="3" key="1">
    <citation type="submission" date="2015-09" db="EMBL/GenBank/DDBJ databases">
        <authorList>
            <consortium name="Pathogen Informatics"/>
        </authorList>
    </citation>
    <scope>NUCLEOTIDE SEQUENCE [LARGE SCALE GENOMIC DNA]</scope>
    <source>
        <strain evidence="3">Lake Konstanz</strain>
    </source>
</reference>
<organism evidence="2 3">
    <name type="scientific">Bodo saltans</name>
    <name type="common">Flagellated protozoan</name>
    <dbReference type="NCBI Taxonomy" id="75058"/>
    <lineage>
        <taxon>Eukaryota</taxon>
        <taxon>Discoba</taxon>
        <taxon>Euglenozoa</taxon>
        <taxon>Kinetoplastea</taxon>
        <taxon>Metakinetoplastina</taxon>
        <taxon>Eubodonida</taxon>
        <taxon>Bodonidae</taxon>
        <taxon>Bodo</taxon>
    </lineage>
</organism>
<evidence type="ECO:0000313" key="2">
    <source>
        <dbReference type="EMBL" id="CUI11642.1"/>
    </source>
</evidence>
<dbReference type="EMBL" id="CYKH01000122">
    <property type="protein sequence ID" value="CUI11642.1"/>
    <property type="molecule type" value="Genomic_DNA"/>
</dbReference>
<dbReference type="VEuPathDB" id="TriTrypDB:BSAL_54095"/>
<protein>
    <submittedName>
        <fullName evidence="2">Transmembrane protein, putative</fullName>
    </submittedName>
</protein>
<dbReference type="Proteomes" id="UP000051952">
    <property type="component" value="Unassembled WGS sequence"/>
</dbReference>
<feature type="transmembrane region" description="Helical" evidence="1">
    <location>
        <begin position="415"/>
        <end position="437"/>
    </location>
</feature>
<keyword evidence="1" id="KW-0472">Membrane</keyword>